<dbReference type="GO" id="GO:0005509">
    <property type="term" value="F:calcium ion binding"/>
    <property type="evidence" value="ECO:0007669"/>
    <property type="project" value="InterPro"/>
</dbReference>
<evidence type="ECO:0000259" key="2">
    <source>
        <dbReference type="Pfam" id="PF01789"/>
    </source>
</evidence>
<dbReference type="GO" id="GO:0009523">
    <property type="term" value="C:photosystem II"/>
    <property type="evidence" value="ECO:0007669"/>
    <property type="project" value="InterPro"/>
</dbReference>
<dbReference type="Pfam" id="PF01789">
    <property type="entry name" value="PsbP"/>
    <property type="match status" value="1"/>
</dbReference>
<organism evidence="3 4">
    <name type="scientific">Nannochloropsis gaditana</name>
    <dbReference type="NCBI Taxonomy" id="72520"/>
    <lineage>
        <taxon>Eukaryota</taxon>
        <taxon>Sar</taxon>
        <taxon>Stramenopiles</taxon>
        <taxon>Ochrophyta</taxon>
        <taxon>Eustigmatophyceae</taxon>
        <taxon>Eustigmatales</taxon>
        <taxon>Monodopsidaceae</taxon>
        <taxon>Nannochloropsis</taxon>
    </lineage>
</organism>
<dbReference type="PANTHER" id="PTHR31407:SF16">
    <property type="entry name" value="PSBP DOMAIN-CONTAINING PROTEIN 7, CHLOROPLASTIC"/>
    <property type="match status" value="1"/>
</dbReference>
<dbReference type="AlphaFoldDB" id="W7TKY4"/>
<gene>
    <name evidence="3" type="ORF">Naga_100306g3</name>
</gene>
<dbReference type="SUPFAM" id="SSF55724">
    <property type="entry name" value="Mog1p/PsbP-like"/>
    <property type="match status" value="1"/>
</dbReference>
<feature type="region of interest" description="Disordered" evidence="1">
    <location>
        <begin position="206"/>
        <end position="242"/>
    </location>
</feature>
<name>W7TKY4_9STRA</name>
<dbReference type="OrthoDB" id="414405at2759"/>
<dbReference type="InterPro" id="IPR002683">
    <property type="entry name" value="PsbP_C"/>
</dbReference>
<comment type="caution">
    <text evidence="3">The sequence shown here is derived from an EMBL/GenBank/DDBJ whole genome shotgun (WGS) entry which is preliminary data.</text>
</comment>
<protein>
    <submittedName>
        <fullName evidence="3">Photosystem II PsbP, oxygen evolving complex</fullName>
    </submittedName>
</protein>
<sequence>MGQKKASRPFPLLERPLCHCQFLAILALLAPARAFLLRPCSQWYLPTSHPSSIRSSLRSSAPPTPPSDNDGPAPSLENGPASSPSPVPSSPPTPPPSPPTAKEYFFGTAGEFDEDLAYLGISRQRLLLNAGVATTLALGANFVGVTSALLNTFSTPETMSDWKLDVLYPVRGFKRFVDTEDGYEFRYPQSWLSDQAILLADTQARTATLSSPSSPSDRPPRAPPSSTRAVRPDAAFGPPGGNREENLSVIKSVVMPGFSLAETLGPPTAAAELLLSTAIAPPGSGKVANLVMAQEETRDGGGKTLERKVYVFEYLVGREGGRDGDRSHSLSVIAPREKESALFTLTVLAPERRWEDREKELREVASSFRLTR</sequence>
<feature type="region of interest" description="Disordered" evidence="1">
    <location>
        <begin position="48"/>
        <end position="104"/>
    </location>
</feature>
<dbReference type="GO" id="GO:0015979">
    <property type="term" value="P:photosynthesis"/>
    <property type="evidence" value="ECO:0007669"/>
    <property type="project" value="InterPro"/>
</dbReference>
<feature type="compositionally biased region" description="Pro residues" evidence="1">
    <location>
        <begin position="83"/>
        <end position="99"/>
    </location>
</feature>
<dbReference type="EMBL" id="AZIL01001338">
    <property type="protein sequence ID" value="EWM24138.1"/>
    <property type="molecule type" value="Genomic_DNA"/>
</dbReference>
<proteinExistence type="predicted"/>
<feature type="domain" description="PsbP C-terminal" evidence="2">
    <location>
        <begin position="172"/>
        <end position="369"/>
    </location>
</feature>
<dbReference type="PANTHER" id="PTHR31407">
    <property type="match status" value="1"/>
</dbReference>
<dbReference type="Gene3D" id="3.40.1000.10">
    <property type="entry name" value="Mog1/PsbP, alpha/beta/alpha sandwich"/>
    <property type="match status" value="1"/>
</dbReference>
<evidence type="ECO:0000256" key="1">
    <source>
        <dbReference type="SAM" id="MobiDB-lite"/>
    </source>
</evidence>
<evidence type="ECO:0000313" key="3">
    <source>
        <dbReference type="EMBL" id="EWM24138.1"/>
    </source>
</evidence>
<evidence type="ECO:0000313" key="4">
    <source>
        <dbReference type="Proteomes" id="UP000019335"/>
    </source>
</evidence>
<feature type="compositionally biased region" description="Low complexity" evidence="1">
    <location>
        <begin position="48"/>
        <end position="61"/>
    </location>
</feature>
<keyword evidence="4" id="KW-1185">Reference proteome</keyword>
<dbReference type="Proteomes" id="UP000019335">
    <property type="component" value="Chromosome 14"/>
</dbReference>
<reference evidence="3 4" key="1">
    <citation type="journal article" date="2014" name="Mol. Plant">
        <title>Chromosome Scale Genome Assembly and Transcriptome Profiling of Nannochloropsis gaditana in Nitrogen Depletion.</title>
        <authorList>
            <person name="Corteggiani Carpinelli E."/>
            <person name="Telatin A."/>
            <person name="Vitulo N."/>
            <person name="Forcato C."/>
            <person name="D'Angelo M."/>
            <person name="Schiavon R."/>
            <person name="Vezzi A."/>
            <person name="Giacometti G.M."/>
            <person name="Morosinotto T."/>
            <person name="Valle G."/>
        </authorList>
    </citation>
    <scope>NUCLEOTIDE SEQUENCE [LARGE SCALE GENOMIC DNA]</scope>
    <source>
        <strain evidence="3 4">B-31</strain>
    </source>
</reference>
<accession>W7TKY4</accession>
<feature type="compositionally biased region" description="Low complexity" evidence="1">
    <location>
        <begin position="206"/>
        <end position="216"/>
    </location>
</feature>
<dbReference type="GO" id="GO:0019898">
    <property type="term" value="C:extrinsic component of membrane"/>
    <property type="evidence" value="ECO:0007669"/>
    <property type="project" value="InterPro"/>
</dbReference>
<dbReference type="InterPro" id="IPR016123">
    <property type="entry name" value="Mog1/PsbP_a/b/a-sand"/>
</dbReference>